<comment type="caution">
    <text evidence="2">The sequence shown here is derived from an EMBL/GenBank/DDBJ whole genome shotgun (WGS) entry which is preliminary data.</text>
</comment>
<evidence type="ECO:0000313" key="2">
    <source>
        <dbReference type="EMBL" id="ELZ26302.1"/>
    </source>
</evidence>
<dbReference type="InterPro" id="IPR006016">
    <property type="entry name" value="UspA"/>
</dbReference>
<accession>M0CV52</accession>
<proteinExistence type="predicted"/>
<evidence type="ECO:0000313" key="3">
    <source>
        <dbReference type="Proteomes" id="UP000011513"/>
    </source>
</evidence>
<sequence length="234" mass="26313">MSAQTILVPVEFPNPEPFPSTFVDAFSSCRVVLLGLDEEADRLDEDERHRREIEAYHTLYNLAAQFVRHGERVDVEYMVGEDAHDAWTRVAEERDVDALLVPKPLTTLARILVPVRDQKFAQPVADFLSGLNQDVLVHTTLFYAAESEEDVETGEELLDGVREQLVEAGYPELRTDTEVVVGSDAPFEIGKAASDYDLIVMGETQDPSFERVFGKTYESIADETDHPIVVVRED</sequence>
<dbReference type="RefSeq" id="WP_008390401.1">
    <property type="nucleotide sequence ID" value="NZ_AOIV01000045.1"/>
</dbReference>
<dbReference type="InParanoid" id="M0CV52"/>
<evidence type="ECO:0000259" key="1">
    <source>
        <dbReference type="Pfam" id="PF00582"/>
    </source>
</evidence>
<dbReference type="Gene3D" id="3.40.50.12370">
    <property type="match status" value="1"/>
</dbReference>
<name>M0CV52_HALPD</name>
<gene>
    <name evidence="2" type="ORF">C474_21436</name>
</gene>
<dbReference type="AlphaFoldDB" id="M0CV52"/>
<dbReference type="eggNOG" id="arCOG00451">
    <property type="taxonomic scope" value="Archaea"/>
</dbReference>
<protein>
    <submittedName>
        <fullName evidence="2">UspA domain protein</fullName>
    </submittedName>
</protein>
<dbReference type="EMBL" id="AOIV01000045">
    <property type="protein sequence ID" value="ELZ26302.1"/>
    <property type="molecule type" value="Genomic_DNA"/>
</dbReference>
<feature type="domain" description="UspA" evidence="1">
    <location>
        <begin position="110"/>
        <end position="232"/>
    </location>
</feature>
<dbReference type="Proteomes" id="UP000011513">
    <property type="component" value="Unassembled WGS sequence"/>
</dbReference>
<dbReference type="OrthoDB" id="157328at2157"/>
<keyword evidence="3" id="KW-1185">Reference proteome</keyword>
<organism evidence="2 3">
    <name type="scientific">Halogeometricum pallidum JCM 14848</name>
    <dbReference type="NCBI Taxonomy" id="1227487"/>
    <lineage>
        <taxon>Archaea</taxon>
        <taxon>Methanobacteriati</taxon>
        <taxon>Methanobacteriota</taxon>
        <taxon>Stenosarchaea group</taxon>
        <taxon>Halobacteria</taxon>
        <taxon>Halobacteriales</taxon>
        <taxon>Haloferacaceae</taxon>
        <taxon>Halogeometricum</taxon>
    </lineage>
</organism>
<reference evidence="2 3" key="1">
    <citation type="journal article" date="2014" name="PLoS Genet.">
        <title>Phylogenetically driven sequencing of extremely halophilic archaea reveals strategies for static and dynamic osmo-response.</title>
        <authorList>
            <person name="Becker E.A."/>
            <person name="Seitzer P.M."/>
            <person name="Tritt A."/>
            <person name="Larsen D."/>
            <person name="Krusor M."/>
            <person name="Yao A.I."/>
            <person name="Wu D."/>
            <person name="Madern D."/>
            <person name="Eisen J.A."/>
            <person name="Darling A.E."/>
            <person name="Facciotti M.T."/>
        </authorList>
    </citation>
    <scope>NUCLEOTIDE SEQUENCE [LARGE SCALE GENOMIC DNA]</scope>
    <source>
        <strain evidence="2 3">JCM 14848</strain>
    </source>
</reference>
<dbReference type="SUPFAM" id="SSF52402">
    <property type="entry name" value="Adenine nucleotide alpha hydrolases-like"/>
    <property type="match status" value="1"/>
</dbReference>
<dbReference type="Pfam" id="PF00582">
    <property type="entry name" value="Usp"/>
    <property type="match status" value="1"/>
</dbReference>